<accession>I3T4G1</accession>
<reference evidence="3" key="1">
    <citation type="submission" date="2012-05" db="EMBL/GenBank/DDBJ databases">
        <authorList>
            <person name="Krishnakumar V."/>
            <person name="Cheung F."/>
            <person name="Xiao Y."/>
            <person name="Chan A."/>
            <person name="Moskal W.A."/>
            <person name="Town C.D."/>
        </authorList>
    </citation>
    <scope>NUCLEOTIDE SEQUENCE</scope>
</reference>
<evidence type="ECO:0000313" key="3">
    <source>
        <dbReference type="EMBL" id="AFK47403.1"/>
    </source>
</evidence>
<dbReference type="PANTHER" id="PTHR31499">
    <property type="entry name" value="MYB FAMILY TRANSCRIPTION FACTOR PHL11"/>
    <property type="match status" value="1"/>
</dbReference>
<dbReference type="PANTHER" id="PTHR31499:SF80">
    <property type="entry name" value="HTH MYB-TYPE DOMAIN-CONTAINING PROTEIN"/>
    <property type="match status" value="1"/>
</dbReference>
<feature type="region of interest" description="Disordered" evidence="1">
    <location>
        <begin position="54"/>
        <end position="131"/>
    </location>
</feature>
<dbReference type="GO" id="GO:0003700">
    <property type="term" value="F:DNA-binding transcription factor activity"/>
    <property type="evidence" value="ECO:0007669"/>
    <property type="project" value="InterPro"/>
</dbReference>
<sequence length="131" mass="14743">MKSLDLKTSKGITEALRLQMELQKRLHEQLEDQRKLQIQIENQGKRLQMMFEKQIKSDEPSASLSKAVSPSPADNLETSNEGHEKAGISSSTPENLPEESSQDRGDAKVTDEHELVDDQFSTPPTKRVKTL</sequence>
<evidence type="ECO:0000259" key="2">
    <source>
        <dbReference type="Pfam" id="PF14379"/>
    </source>
</evidence>
<dbReference type="InterPro" id="IPR025756">
    <property type="entry name" value="Myb_CC_LHEQLE"/>
</dbReference>
<evidence type="ECO:0000256" key="1">
    <source>
        <dbReference type="SAM" id="MobiDB-lite"/>
    </source>
</evidence>
<feature type="compositionally biased region" description="Basic and acidic residues" evidence="1">
    <location>
        <begin position="101"/>
        <end position="113"/>
    </location>
</feature>
<dbReference type="EMBL" id="BT147609">
    <property type="protein sequence ID" value="AFK47403.1"/>
    <property type="molecule type" value="mRNA"/>
</dbReference>
<dbReference type="InterPro" id="IPR046955">
    <property type="entry name" value="PHR1-like"/>
</dbReference>
<proteinExistence type="evidence at transcript level"/>
<organism evidence="3">
    <name type="scientific">Lotus japonicus</name>
    <name type="common">Lotus corniculatus var. japonicus</name>
    <dbReference type="NCBI Taxonomy" id="34305"/>
    <lineage>
        <taxon>Eukaryota</taxon>
        <taxon>Viridiplantae</taxon>
        <taxon>Streptophyta</taxon>
        <taxon>Embryophyta</taxon>
        <taxon>Tracheophyta</taxon>
        <taxon>Spermatophyta</taxon>
        <taxon>Magnoliopsida</taxon>
        <taxon>eudicotyledons</taxon>
        <taxon>Gunneridae</taxon>
        <taxon>Pentapetalae</taxon>
        <taxon>rosids</taxon>
        <taxon>fabids</taxon>
        <taxon>Fabales</taxon>
        <taxon>Fabaceae</taxon>
        <taxon>Papilionoideae</taxon>
        <taxon>50 kb inversion clade</taxon>
        <taxon>NPAAA clade</taxon>
        <taxon>Hologalegina</taxon>
        <taxon>robinioid clade</taxon>
        <taxon>Loteae</taxon>
        <taxon>Lotus</taxon>
    </lineage>
</organism>
<feature type="domain" description="MYB-CC type transcription factor LHEQLE-containing" evidence="2">
    <location>
        <begin position="12"/>
        <end position="56"/>
    </location>
</feature>
<dbReference type="AlphaFoldDB" id="I3T4G1"/>
<name>I3T4G1_LOTJA</name>
<protein>
    <recommendedName>
        <fullName evidence="2">MYB-CC type transcription factor LHEQLE-containing domain-containing protein</fullName>
    </recommendedName>
</protein>
<dbReference type="Pfam" id="PF14379">
    <property type="entry name" value="Myb_CC_LHEQLE"/>
    <property type="match status" value="1"/>
</dbReference>